<keyword evidence="2" id="KW-1185">Reference proteome</keyword>
<dbReference type="Proteomes" id="UP000284842">
    <property type="component" value="Unassembled WGS sequence"/>
</dbReference>
<reference evidence="1 2" key="1">
    <citation type="journal article" date="2018" name="Evol. Lett.">
        <title>Horizontal gene cluster transfer increased hallucinogenic mushroom diversity.</title>
        <authorList>
            <person name="Reynolds H.T."/>
            <person name="Vijayakumar V."/>
            <person name="Gluck-Thaler E."/>
            <person name="Korotkin H.B."/>
            <person name="Matheny P.B."/>
            <person name="Slot J.C."/>
        </authorList>
    </citation>
    <scope>NUCLEOTIDE SEQUENCE [LARGE SCALE GENOMIC DNA]</scope>
    <source>
        <strain evidence="1 2">2629</strain>
    </source>
</reference>
<proteinExistence type="predicted"/>
<comment type="caution">
    <text evidence="1">The sequence shown here is derived from an EMBL/GenBank/DDBJ whole genome shotgun (WGS) entry which is preliminary data.</text>
</comment>
<name>A0A409YZ04_9AGAR</name>
<protein>
    <recommendedName>
        <fullName evidence="3">F-box domain-containing protein</fullName>
    </recommendedName>
</protein>
<dbReference type="InParanoid" id="A0A409YZ04"/>
<evidence type="ECO:0000313" key="2">
    <source>
        <dbReference type="Proteomes" id="UP000284842"/>
    </source>
</evidence>
<gene>
    <name evidence="1" type="ORF">CVT24_001296</name>
</gene>
<sequence>MQSIRSRQPVIPLDIFDQIVHHAALFTDAEDRRKTLASLGLLCRWFAHLCRKQRLRKVSIHACSRDGCKIFPGGSQLISLFWEQTELPRSFIRELAWHGGWYDGTDDELPFAWILDLRIEDSVRRAVRLGMNIKYLKLDNVTNGVKLKPGMTTEETLHPLFVYCEGLEELDVSFPIGNWQQRKALSTSLPWKSCKAVLFDGTARMVPNGLMTKLHTIKSTGSGNWNVLCRLADTLGVEGFSSLKTVQFSSFLQPYSVEMAGPARPRGFNAIMKHAKTLENLILGLSNYQCADNIDLKTCTNNNHLTLKTISISWEIPTIVGDDRPLEVLCNALADVQGNNVIEKITLTTNLSPKLGMMIPSAYFNSWKRLDTLIMKDAPTYFPLLRQLDIHIKFSSAAAQMYLDQHQDSSGVPVFINSSFPHSLEILGAKVHPIKCKIIIEGEQGQEVAHY</sequence>
<accession>A0A409YZ04</accession>
<organism evidence="1 2">
    <name type="scientific">Panaeolus cyanescens</name>
    <dbReference type="NCBI Taxonomy" id="181874"/>
    <lineage>
        <taxon>Eukaryota</taxon>
        <taxon>Fungi</taxon>
        <taxon>Dikarya</taxon>
        <taxon>Basidiomycota</taxon>
        <taxon>Agaricomycotina</taxon>
        <taxon>Agaricomycetes</taxon>
        <taxon>Agaricomycetidae</taxon>
        <taxon>Agaricales</taxon>
        <taxon>Agaricineae</taxon>
        <taxon>Galeropsidaceae</taxon>
        <taxon>Panaeolus</taxon>
    </lineage>
</organism>
<evidence type="ECO:0000313" key="1">
    <source>
        <dbReference type="EMBL" id="PPR08254.1"/>
    </source>
</evidence>
<dbReference type="EMBL" id="NHTK01000064">
    <property type="protein sequence ID" value="PPR08254.1"/>
    <property type="molecule type" value="Genomic_DNA"/>
</dbReference>
<dbReference type="AlphaFoldDB" id="A0A409YZ04"/>
<evidence type="ECO:0008006" key="3">
    <source>
        <dbReference type="Google" id="ProtNLM"/>
    </source>
</evidence>